<dbReference type="Pfam" id="PF07715">
    <property type="entry name" value="Plug"/>
    <property type="match status" value="1"/>
</dbReference>
<dbReference type="InterPro" id="IPR037066">
    <property type="entry name" value="Plug_dom_sf"/>
</dbReference>
<comment type="similarity">
    <text evidence="8 9">Belongs to the TonB-dependent receptor family.</text>
</comment>
<keyword evidence="14" id="KW-1185">Reference proteome</keyword>
<comment type="subcellular location">
    <subcellularLocation>
        <location evidence="1 8">Cell outer membrane</location>
        <topology evidence="1 8">Multi-pass membrane protein</topology>
    </subcellularLocation>
</comment>
<evidence type="ECO:0000256" key="10">
    <source>
        <dbReference type="SAM" id="MobiDB-lite"/>
    </source>
</evidence>
<dbReference type="Gene3D" id="2.60.40.1120">
    <property type="entry name" value="Carboxypeptidase-like, regulatory domain"/>
    <property type="match status" value="1"/>
</dbReference>
<dbReference type="Pfam" id="PF00593">
    <property type="entry name" value="TonB_dep_Rec_b-barrel"/>
    <property type="match status" value="1"/>
</dbReference>
<dbReference type="GO" id="GO:0009279">
    <property type="term" value="C:cell outer membrane"/>
    <property type="evidence" value="ECO:0007669"/>
    <property type="project" value="UniProtKB-SubCell"/>
</dbReference>
<feature type="domain" description="TonB-dependent receptor-like beta-barrel" evidence="11">
    <location>
        <begin position="556"/>
        <end position="1115"/>
    </location>
</feature>
<reference evidence="13" key="2">
    <citation type="submission" date="2020-09" db="EMBL/GenBank/DDBJ databases">
        <authorList>
            <person name="Sun Q."/>
            <person name="Kim S."/>
        </authorList>
    </citation>
    <scope>NUCLEOTIDE SEQUENCE</scope>
    <source>
        <strain evidence="13">KCTC 12719</strain>
    </source>
</reference>
<feature type="region of interest" description="Disordered" evidence="10">
    <location>
        <begin position="118"/>
        <end position="141"/>
    </location>
</feature>
<dbReference type="Proteomes" id="UP000610456">
    <property type="component" value="Unassembled WGS sequence"/>
</dbReference>
<reference evidence="13" key="1">
    <citation type="journal article" date="2014" name="Int. J. Syst. Evol. Microbiol.">
        <title>Complete genome sequence of Corynebacterium casei LMG S-19264T (=DSM 44701T), isolated from a smear-ripened cheese.</title>
        <authorList>
            <consortium name="US DOE Joint Genome Institute (JGI-PGF)"/>
            <person name="Walter F."/>
            <person name="Albersmeier A."/>
            <person name="Kalinowski J."/>
            <person name="Ruckert C."/>
        </authorList>
    </citation>
    <scope>NUCLEOTIDE SEQUENCE</scope>
    <source>
        <strain evidence="13">KCTC 12719</strain>
    </source>
</reference>
<dbReference type="SUPFAM" id="SSF49464">
    <property type="entry name" value="Carboxypeptidase regulatory domain-like"/>
    <property type="match status" value="1"/>
</dbReference>
<dbReference type="RefSeq" id="WP_189605705.1">
    <property type="nucleotide sequence ID" value="NZ_BMXB01000017.1"/>
</dbReference>
<dbReference type="Gene3D" id="2.40.170.20">
    <property type="entry name" value="TonB-dependent receptor, beta-barrel domain"/>
    <property type="match status" value="1"/>
</dbReference>
<comment type="caution">
    <text evidence="13">The sequence shown here is derived from an EMBL/GenBank/DDBJ whole genome shotgun (WGS) entry which is preliminary data.</text>
</comment>
<name>A0A918SK08_9FLAO</name>
<evidence type="ECO:0000256" key="8">
    <source>
        <dbReference type="PROSITE-ProRule" id="PRU01360"/>
    </source>
</evidence>
<dbReference type="InterPro" id="IPR039426">
    <property type="entry name" value="TonB-dep_rcpt-like"/>
</dbReference>
<dbReference type="InterPro" id="IPR023997">
    <property type="entry name" value="TonB-dep_OMP_SusC/RagA_CS"/>
</dbReference>
<dbReference type="NCBIfam" id="TIGR04056">
    <property type="entry name" value="OMP_RagA_SusC"/>
    <property type="match status" value="1"/>
</dbReference>
<dbReference type="Gene3D" id="2.170.130.10">
    <property type="entry name" value="TonB-dependent receptor, plug domain"/>
    <property type="match status" value="1"/>
</dbReference>
<keyword evidence="7 8" id="KW-0998">Cell outer membrane</keyword>
<dbReference type="InterPro" id="IPR023996">
    <property type="entry name" value="TonB-dep_OMP_SusC/RagA"/>
</dbReference>
<evidence type="ECO:0000256" key="7">
    <source>
        <dbReference type="ARBA" id="ARBA00023237"/>
    </source>
</evidence>
<evidence type="ECO:0000256" key="3">
    <source>
        <dbReference type="ARBA" id="ARBA00022452"/>
    </source>
</evidence>
<dbReference type="SUPFAM" id="SSF56935">
    <property type="entry name" value="Porins"/>
    <property type="match status" value="1"/>
</dbReference>
<dbReference type="InterPro" id="IPR000531">
    <property type="entry name" value="Beta-barrel_TonB"/>
</dbReference>
<evidence type="ECO:0000256" key="5">
    <source>
        <dbReference type="ARBA" id="ARBA00023077"/>
    </source>
</evidence>
<gene>
    <name evidence="13" type="ORF">GCM10007103_30820</name>
</gene>
<evidence type="ECO:0000256" key="6">
    <source>
        <dbReference type="ARBA" id="ARBA00023136"/>
    </source>
</evidence>
<feature type="domain" description="TonB-dependent receptor plug" evidence="12">
    <location>
        <begin position="251"/>
        <end position="386"/>
    </location>
</feature>
<keyword evidence="2 8" id="KW-0813">Transport</keyword>
<evidence type="ECO:0000256" key="9">
    <source>
        <dbReference type="RuleBase" id="RU003357"/>
    </source>
</evidence>
<dbReference type="AlphaFoldDB" id="A0A918SK08"/>
<dbReference type="InterPro" id="IPR012910">
    <property type="entry name" value="Plug_dom"/>
</dbReference>
<keyword evidence="6 8" id="KW-0472">Membrane</keyword>
<organism evidence="13 14">
    <name type="scientific">Salinimicrobium marinum</name>
    <dbReference type="NCBI Taxonomy" id="680283"/>
    <lineage>
        <taxon>Bacteria</taxon>
        <taxon>Pseudomonadati</taxon>
        <taxon>Bacteroidota</taxon>
        <taxon>Flavobacteriia</taxon>
        <taxon>Flavobacteriales</taxon>
        <taxon>Flavobacteriaceae</taxon>
        <taxon>Salinimicrobium</taxon>
    </lineage>
</organism>
<dbReference type="PROSITE" id="PS52016">
    <property type="entry name" value="TONB_DEPENDENT_REC_3"/>
    <property type="match status" value="1"/>
</dbReference>
<evidence type="ECO:0000256" key="2">
    <source>
        <dbReference type="ARBA" id="ARBA00022448"/>
    </source>
</evidence>
<evidence type="ECO:0000259" key="12">
    <source>
        <dbReference type="Pfam" id="PF07715"/>
    </source>
</evidence>
<protein>
    <submittedName>
        <fullName evidence="13">SusC/RagA family TonB-linked outer membrane protein</fullName>
    </submittedName>
</protein>
<dbReference type="NCBIfam" id="TIGR04057">
    <property type="entry name" value="SusC_RagA_signa"/>
    <property type="match status" value="1"/>
</dbReference>
<evidence type="ECO:0000256" key="1">
    <source>
        <dbReference type="ARBA" id="ARBA00004571"/>
    </source>
</evidence>
<dbReference type="EMBL" id="BMXB01000017">
    <property type="protein sequence ID" value="GHA47657.1"/>
    <property type="molecule type" value="Genomic_DNA"/>
</dbReference>
<accession>A0A918SK08</accession>
<keyword evidence="4 8" id="KW-0812">Transmembrane</keyword>
<evidence type="ECO:0000259" key="11">
    <source>
        <dbReference type="Pfam" id="PF00593"/>
    </source>
</evidence>
<evidence type="ECO:0000313" key="14">
    <source>
        <dbReference type="Proteomes" id="UP000610456"/>
    </source>
</evidence>
<feature type="compositionally biased region" description="Polar residues" evidence="10">
    <location>
        <begin position="118"/>
        <end position="130"/>
    </location>
</feature>
<proteinExistence type="inferred from homology"/>
<keyword evidence="5 9" id="KW-0798">TonB box</keyword>
<dbReference type="InterPro" id="IPR008969">
    <property type="entry name" value="CarboxyPept-like_regulatory"/>
</dbReference>
<evidence type="ECO:0000313" key="13">
    <source>
        <dbReference type="EMBL" id="GHA47657.1"/>
    </source>
</evidence>
<sequence>MLKFVQPFLAVTMLMGVILIPNAARSQELLASVRPHQEKKHTNSSREIPLKRLLEEISGELQIHFNYESDLIENKTVRRNEVEINEEGIHSSLQNVLRKLNLKIERIERDNYVIFSGSDSGVRTQPSEDGNGSREDTSNLGNLNSMNGGIYISKTQDFTVEGSVIDEQDEMPIPGVTIIEKGTSNGTVTNMEGEYSITVSDLNAVLVFSYVGYETTEVPVNNRQRIDLALGTSSESLDEVVVTSFGIKQEKKSLGYAVQEVSGEEITRTEEPNLINALRGKVAGVSINSSSGAAGAGSNIIIRGITSLSPSGDNQPLFVVDGMPISNSTTSGSVLPSEGSAASGSNEQYSFTNRSADINPEDIESISILKGPSATALYGLRAANGVVIITTKKGKEGKTQVRVKSTITFEEVNMTPDIQMDYREGWRGRARAYEDPDSPFGYSYGYYTWGPHNGPLDNPTNPHEEFFRTGVRYNNYASISGGNNKTNFYTSVSNLTQEGIVPNTDYNRTTFKISGETSLADKLRVSGSANYSNSGGSRPNGGDKSVISNLRRWSPTINVNDYLLDDGSEKNYTEGVINNPLYLAYNSIFEDDVNRIIGNMGLNYTPFSWMTLDYKVGIDYYNDSRVRFAANDIKVAVPVNGFMIEENINYKEINSNFLVTLQRQLNPDFNGSLTLGNQITDISYDRLNTRGEGFNLPDFQDLSNTTNLFVNKNAYQRRIVGLFADAKLDYKETLFLNVTARNDWSSTLPKQNRSFFYPSVNTSYIFTETIGAGPDDFLSYGKLRASWAKVGKDAFPYVVGQYFEGTPGFPLNGVGGFKKSNSAGSLSLKPETTTSYEFGTDLRFIGNRIGMDFTYFQQASKNQIVSFPVSNPSGLSRFTTNAGEIVSSGLEALIDIKPIRTDDFSWDVTLNWSRIRSEVISLPEGLEVIEFQNSSEGVTSRVLEGGSPGDLYGYGYARDANNNLLIDDSGYPQVVADSLIYAGSAMPDWTGGISSSFRYKNLNFSFLIEVKEGGDAYDESRINDWEFGTISATNDRYKEVIFQGITADGQPNTQPVILDQDFYRLSRYNQAAELLMQDASWVRLRNVTLSYRLPKALMDRTFFNDITLSATGNNLFLITPFEGYDPEGTTYSAGSNAFGLTGYNIPNTRSVTFGLNLNF</sequence>
<keyword evidence="3 8" id="KW-1134">Transmembrane beta strand</keyword>
<evidence type="ECO:0000256" key="4">
    <source>
        <dbReference type="ARBA" id="ARBA00022692"/>
    </source>
</evidence>
<dbReference type="InterPro" id="IPR036942">
    <property type="entry name" value="Beta-barrel_TonB_sf"/>
</dbReference>
<dbReference type="Pfam" id="PF13715">
    <property type="entry name" value="CarbopepD_reg_2"/>
    <property type="match status" value="1"/>
</dbReference>